<dbReference type="EMBL" id="KV454432">
    <property type="protein sequence ID" value="ODQ79365.1"/>
    <property type="molecule type" value="Genomic_DNA"/>
</dbReference>
<dbReference type="STRING" id="984486.A0A1E3QNW0"/>
<dbReference type="Pfam" id="PF00270">
    <property type="entry name" value="DEAD"/>
    <property type="match status" value="1"/>
</dbReference>
<keyword evidence="3" id="KW-1185">Reference proteome</keyword>
<name>A0A1E3QNW0_9ASCO</name>
<dbReference type="RefSeq" id="XP_018984693.1">
    <property type="nucleotide sequence ID" value="XM_019132777.1"/>
</dbReference>
<evidence type="ECO:0000259" key="1">
    <source>
        <dbReference type="Pfam" id="PF00270"/>
    </source>
</evidence>
<proteinExistence type="predicted"/>
<dbReference type="Gene3D" id="3.40.50.300">
    <property type="entry name" value="P-loop containing nucleotide triphosphate hydrolases"/>
    <property type="match status" value="1"/>
</dbReference>
<sequence>MLKYDPRASGSFQVFGVPEVVDNLLHNTFPDIKEPTMDQKAMLSVLNSNLSIITRQGPGTGKSLAVMLHALSMPRNFVVKWDNVNMSHYRRQDISYLILAPNDNAVRYYEETLDRLISSSDTKAEVPKNMIFQALYGENTAENLPRGFKDFQHPHILVATPKTVLWLLHKNAELVNFRNLKCVAFENAEELFTSKTQLVQMGLKKRHEYAATALLKQIIYVQRQETMWVEQYKIHRPVWPLQFAFMCTPDGYDAVKKTIEEQAWCRERAVAPMGAALTQEGSDYVRTLFPKKVDVSIMKAVKTELGVSVCDINAPAFPTGYKLNKLVHDENFVSFDEQYIGHRRHVAKDSQRVKLPDYLLDCVKTVTDRVFEKSDELWNGGKTLIIVPECIPLPAFTEVLAGKGVEVTPLERFTPAVHAFFTPTNDSSRHLLAHMSQLKGVPLPNLSTIITVGVDAIADNRVLVELAGFTRNELGLHQQRVYKPVHKNKAYQSFDISEKQSRDGKMGRIIHIVPGVDLRDPEKLNMGRSLIKAGVGSLVRFGDEVLATEKDIIFGEEHFEEE</sequence>
<dbReference type="InterPro" id="IPR027417">
    <property type="entry name" value="P-loop_NTPase"/>
</dbReference>
<evidence type="ECO:0000313" key="3">
    <source>
        <dbReference type="Proteomes" id="UP000094336"/>
    </source>
</evidence>
<dbReference type="GeneID" id="30150630"/>
<reference evidence="3" key="1">
    <citation type="submission" date="2016-05" db="EMBL/GenBank/DDBJ databases">
        <title>Comparative genomics of biotechnologically important yeasts.</title>
        <authorList>
            <consortium name="DOE Joint Genome Institute"/>
            <person name="Riley R."/>
            <person name="Haridas S."/>
            <person name="Wolfe K.H."/>
            <person name="Lopes M.R."/>
            <person name="Hittinger C.T."/>
            <person name="Goker M."/>
            <person name="Salamov A."/>
            <person name="Wisecaver J."/>
            <person name="Long T.M."/>
            <person name="Aerts A.L."/>
            <person name="Barry K."/>
            <person name="Choi C."/>
            <person name="Clum A."/>
            <person name="Coughlan A.Y."/>
            <person name="Deshpande S."/>
            <person name="Douglass A.P."/>
            <person name="Hanson S.J."/>
            <person name="Klenk H.-P."/>
            <person name="Labutti K."/>
            <person name="Lapidus A."/>
            <person name="Lindquist E."/>
            <person name="Lipzen A."/>
            <person name="Meier-Kolthoff J.P."/>
            <person name="Ohm R.A."/>
            <person name="Otillar R.P."/>
            <person name="Pangilinan J."/>
            <person name="Peng Y."/>
            <person name="Rokas A."/>
            <person name="Rosa C.A."/>
            <person name="Scheuner C."/>
            <person name="Sibirny A.A."/>
            <person name="Slot J.C."/>
            <person name="Stielow J.B."/>
            <person name="Sun H."/>
            <person name="Kurtzman C.P."/>
            <person name="Blackwell M."/>
            <person name="Grigoriev I.V."/>
            <person name="Jeffries T.W."/>
        </authorList>
    </citation>
    <scope>NUCLEOTIDE SEQUENCE [LARGE SCALE GENOMIC DNA]</scope>
    <source>
        <strain evidence="3">NRRL Y-12698</strain>
    </source>
</reference>
<evidence type="ECO:0000313" key="2">
    <source>
        <dbReference type="EMBL" id="ODQ79365.1"/>
    </source>
</evidence>
<dbReference type="InterPro" id="IPR011545">
    <property type="entry name" value="DEAD/DEAH_box_helicase_dom"/>
</dbReference>
<dbReference type="GO" id="GO:0005524">
    <property type="term" value="F:ATP binding"/>
    <property type="evidence" value="ECO:0007669"/>
    <property type="project" value="InterPro"/>
</dbReference>
<protein>
    <recommendedName>
        <fullName evidence="1">DEAD/DEAH-box helicase domain-containing protein</fullName>
    </recommendedName>
</protein>
<dbReference type="Proteomes" id="UP000094336">
    <property type="component" value="Unassembled WGS sequence"/>
</dbReference>
<dbReference type="AlphaFoldDB" id="A0A1E3QNW0"/>
<feature type="domain" description="DEAD/DEAH-box helicase" evidence="1">
    <location>
        <begin position="38"/>
        <end position="194"/>
    </location>
</feature>
<dbReference type="OrthoDB" id="9984275at2759"/>
<gene>
    <name evidence="2" type="ORF">BABINDRAFT_8309</name>
</gene>
<dbReference type="GO" id="GO:0003676">
    <property type="term" value="F:nucleic acid binding"/>
    <property type="evidence" value="ECO:0007669"/>
    <property type="project" value="InterPro"/>
</dbReference>
<dbReference type="SUPFAM" id="SSF52540">
    <property type="entry name" value="P-loop containing nucleoside triphosphate hydrolases"/>
    <property type="match status" value="1"/>
</dbReference>
<organism evidence="2 3">
    <name type="scientific">Babjeviella inositovora NRRL Y-12698</name>
    <dbReference type="NCBI Taxonomy" id="984486"/>
    <lineage>
        <taxon>Eukaryota</taxon>
        <taxon>Fungi</taxon>
        <taxon>Dikarya</taxon>
        <taxon>Ascomycota</taxon>
        <taxon>Saccharomycotina</taxon>
        <taxon>Pichiomycetes</taxon>
        <taxon>Serinales incertae sedis</taxon>
        <taxon>Babjeviella</taxon>
    </lineage>
</organism>
<accession>A0A1E3QNW0</accession>